<accession>A0A242MLB3</accession>
<dbReference type="Proteomes" id="UP000195221">
    <property type="component" value="Unassembled WGS sequence"/>
</dbReference>
<evidence type="ECO:0000256" key="1">
    <source>
        <dbReference type="SAM" id="MobiDB-lite"/>
    </source>
</evidence>
<evidence type="ECO:0000313" key="2">
    <source>
        <dbReference type="EMBL" id="OTP72116.1"/>
    </source>
</evidence>
<feature type="compositionally biased region" description="Basic and acidic residues" evidence="1">
    <location>
        <begin position="38"/>
        <end position="51"/>
    </location>
</feature>
<sequence>MLYEAAKQRNPLRWKGPTRNWKRVKTVHLNPDQIDNFEPIKRDHRQEQKAA</sequence>
<comment type="caution">
    <text evidence="2">The sequence shown here is derived from an EMBL/GenBank/DDBJ whole genome shotgun (WGS) entry which is preliminary data.</text>
</comment>
<name>A0A242MLB3_CABSO</name>
<gene>
    <name evidence="2" type="ORF">PAMC26577_22010</name>
</gene>
<feature type="region of interest" description="Disordered" evidence="1">
    <location>
        <begin position="32"/>
        <end position="51"/>
    </location>
</feature>
<protein>
    <submittedName>
        <fullName evidence="2">Mobile element protein</fullName>
    </submittedName>
</protein>
<evidence type="ECO:0000313" key="3">
    <source>
        <dbReference type="Proteomes" id="UP000195221"/>
    </source>
</evidence>
<reference evidence="2 3" key="1">
    <citation type="submission" date="2017-03" db="EMBL/GenBank/DDBJ databases">
        <title>Genome analysis of strain PAMC 26577.</title>
        <authorList>
            <person name="Oh H.-M."/>
            <person name="Yang J.-A."/>
        </authorList>
    </citation>
    <scope>NUCLEOTIDE SEQUENCE [LARGE SCALE GENOMIC DNA]</scope>
    <source>
        <strain evidence="2 3">PAMC 26577</strain>
    </source>
</reference>
<dbReference type="AlphaFoldDB" id="A0A242MLB3"/>
<dbReference type="EMBL" id="NBTZ01000096">
    <property type="protein sequence ID" value="OTP72116.1"/>
    <property type="molecule type" value="Genomic_DNA"/>
</dbReference>
<organism evidence="2 3">
    <name type="scientific">Caballeronia sordidicola</name>
    <name type="common">Burkholderia sordidicola</name>
    <dbReference type="NCBI Taxonomy" id="196367"/>
    <lineage>
        <taxon>Bacteria</taxon>
        <taxon>Pseudomonadati</taxon>
        <taxon>Pseudomonadota</taxon>
        <taxon>Betaproteobacteria</taxon>
        <taxon>Burkholderiales</taxon>
        <taxon>Burkholderiaceae</taxon>
        <taxon>Caballeronia</taxon>
    </lineage>
</organism>
<proteinExistence type="predicted"/>